<organism evidence="2 3">
    <name type="scientific">Popillia japonica</name>
    <name type="common">Japanese beetle</name>
    <dbReference type="NCBI Taxonomy" id="7064"/>
    <lineage>
        <taxon>Eukaryota</taxon>
        <taxon>Metazoa</taxon>
        <taxon>Ecdysozoa</taxon>
        <taxon>Arthropoda</taxon>
        <taxon>Hexapoda</taxon>
        <taxon>Insecta</taxon>
        <taxon>Pterygota</taxon>
        <taxon>Neoptera</taxon>
        <taxon>Endopterygota</taxon>
        <taxon>Coleoptera</taxon>
        <taxon>Polyphaga</taxon>
        <taxon>Scarabaeiformia</taxon>
        <taxon>Scarabaeidae</taxon>
        <taxon>Rutelinae</taxon>
        <taxon>Popillia</taxon>
    </lineage>
</organism>
<accession>A0AAW1JTN6</accession>
<evidence type="ECO:0000313" key="2">
    <source>
        <dbReference type="EMBL" id="KAK9708328.1"/>
    </source>
</evidence>
<reference evidence="2 3" key="1">
    <citation type="journal article" date="2024" name="BMC Genomics">
        <title>De novo assembly and annotation of Popillia japonica's genome with initial clues to its potential as an invasive pest.</title>
        <authorList>
            <person name="Cucini C."/>
            <person name="Boschi S."/>
            <person name="Funari R."/>
            <person name="Cardaioli E."/>
            <person name="Iannotti N."/>
            <person name="Marturano G."/>
            <person name="Paoli F."/>
            <person name="Bruttini M."/>
            <person name="Carapelli A."/>
            <person name="Frati F."/>
            <person name="Nardi F."/>
        </authorList>
    </citation>
    <scope>NUCLEOTIDE SEQUENCE [LARGE SCALE GENOMIC DNA]</scope>
    <source>
        <strain evidence="2">DMR45628</strain>
    </source>
</reference>
<proteinExistence type="predicted"/>
<feature type="signal peptide" evidence="1">
    <location>
        <begin position="1"/>
        <end position="21"/>
    </location>
</feature>
<evidence type="ECO:0000256" key="1">
    <source>
        <dbReference type="SAM" id="SignalP"/>
    </source>
</evidence>
<gene>
    <name evidence="2" type="ORF">QE152_g27284</name>
</gene>
<name>A0AAW1JTN6_POPJA</name>
<dbReference type="AlphaFoldDB" id="A0AAW1JTN6"/>
<keyword evidence="1" id="KW-0732">Signal</keyword>
<feature type="chain" id="PRO_5043710465" description="VWFC domain-containing protein" evidence="1">
    <location>
        <begin position="22"/>
        <end position="296"/>
    </location>
</feature>
<dbReference type="EMBL" id="JASPKY010000332">
    <property type="protein sequence ID" value="KAK9708328.1"/>
    <property type="molecule type" value="Genomic_DNA"/>
</dbReference>
<evidence type="ECO:0008006" key="4">
    <source>
        <dbReference type="Google" id="ProtNLM"/>
    </source>
</evidence>
<dbReference type="Gene3D" id="2.10.70.10">
    <property type="entry name" value="Complement Module, domain 1"/>
    <property type="match status" value="1"/>
</dbReference>
<dbReference type="Proteomes" id="UP001458880">
    <property type="component" value="Unassembled WGS sequence"/>
</dbReference>
<sequence>MFLSQCYSIIVLICLTYIAEATQCDTSEGPENEFYEALGCREEQSGPLKYNCSMIKKTAEDDCYFLGKIYKNADRIPTAIGSCRVQGKIYKNADRIPTAIGSCRVHCRCHNGRTNCAQIDCPWRLTPGCVFVYKDDACCPESVVCPSTSPFTCSYNNKTYLAGARFEPEKCIDCKCEKDFDGEVKEPFCKRIKCDGHADENYYKALNDRCAPLYADERPCCPAYFSCPDGTETITRSSKPSSDVSCKFGDHEIMAGDEVVLKNPFPATCKCAVPPLITCRTEVPYNTLRREYYAWK</sequence>
<protein>
    <recommendedName>
        <fullName evidence="4">VWFC domain-containing protein</fullName>
    </recommendedName>
</protein>
<comment type="caution">
    <text evidence="2">The sequence shown here is derived from an EMBL/GenBank/DDBJ whole genome shotgun (WGS) entry which is preliminary data.</text>
</comment>
<keyword evidence="3" id="KW-1185">Reference proteome</keyword>
<evidence type="ECO:0000313" key="3">
    <source>
        <dbReference type="Proteomes" id="UP001458880"/>
    </source>
</evidence>
<dbReference type="SUPFAM" id="SSF57603">
    <property type="entry name" value="FnI-like domain"/>
    <property type="match status" value="1"/>
</dbReference>